<dbReference type="Gene3D" id="3.20.20.80">
    <property type="entry name" value="Glycosidases"/>
    <property type="match status" value="1"/>
</dbReference>
<dbReference type="Pfam" id="PF00728">
    <property type="entry name" value="Glyco_hydro_20"/>
    <property type="match status" value="1"/>
</dbReference>
<feature type="coiled-coil region" evidence="5">
    <location>
        <begin position="509"/>
        <end position="536"/>
    </location>
</feature>
<evidence type="ECO:0000313" key="9">
    <source>
        <dbReference type="EMBL" id="ATA89548.1"/>
    </source>
</evidence>
<dbReference type="KEGG" id="csto:CGC58_07290"/>
<proteinExistence type="inferred from homology"/>
<dbReference type="GO" id="GO:0004563">
    <property type="term" value="F:beta-N-acetylhexosaminidase activity"/>
    <property type="evidence" value="ECO:0007669"/>
    <property type="project" value="InterPro"/>
</dbReference>
<dbReference type="PRINTS" id="PR00738">
    <property type="entry name" value="GLHYDRLASE20"/>
</dbReference>
<dbReference type="SUPFAM" id="SSF51445">
    <property type="entry name" value="(Trans)glycosidases"/>
    <property type="match status" value="1"/>
</dbReference>
<feature type="domain" description="Glycoside hydrolase family 20 catalytic" evidence="7">
    <location>
        <begin position="153"/>
        <end position="470"/>
    </location>
</feature>
<dbReference type="RefSeq" id="WP_095896125.1">
    <property type="nucleotide sequence ID" value="NZ_BOPJ01000013.1"/>
</dbReference>
<dbReference type="PANTHER" id="PTHR43678:SF1">
    <property type="entry name" value="BETA-N-ACETYLHEXOSAMINIDASE"/>
    <property type="match status" value="1"/>
</dbReference>
<dbReference type="SUPFAM" id="SSF49899">
    <property type="entry name" value="Concanavalin A-like lectins/glucanases"/>
    <property type="match status" value="1"/>
</dbReference>
<dbReference type="InterPro" id="IPR025705">
    <property type="entry name" value="Beta_hexosaminidase_sua/sub"/>
</dbReference>
<dbReference type="Proteomes" id="UP000217348">
    <property type="component" value="Chromosome"/>
</dbReference>
<evidence type="ECO:0000313" key="10">
    <source>
        <dbReference type="Proteomes" id="UP000217348"/>
    </source>
</evidence>
<dbReference type="InterPro" id="IPR015882">
    <property type="entry name" value="HEX_bac_N"/>
</dbReference>
<protein>
    <submittedName>
        <fullName evidence="9">Glycoside hydrolase</fullName>
    </submittedName>
</protein>
<dbReference type="SUPFAM" id="SSF55545">
    <property type="entry name" value="beta-N-acetylhexosaminidase-like domain"/>
    <property type="match status" value="1"/>
</dbReference>
<evidence type="ECO:0000256" key="5">
    <source>
        <dbReference type="SAM" id="Coils"/>
    </source>
</evidence>
<feature type="domain" description="Beta-hexosaminidase bacterial type N-terminal" evidence="8">
    <location>
        <begin position="26"/>
        <end position="149"/>
    </location>
</feature>
<dbReference type="InterPro" id="IPR052764">
    <property type="entry name" value="GH20_Enzymes"/>
</dbReference>
<sequence>MKLHIFLLALPLFCIGLAKAQQTNPKPEVIPSVQQWEGKTGFFVLSQNTQIIVDKNFPQLESYISVFINDLRTEYGIRNQFKFVQPQSSYIFFTLSSDTSIPEEGYRIDIDENITVTASNTKGIFWATRTLLQMLENGGTNLPKGTINDFPMYSHRGFMLDVGRKFFTIDYLRDYIKILSYYKINEFQIHLNDNGFKVFYNDDWDKTYSAFRLQSDVFPGLAAKDGHYTKDEFRDLQRMGMLYGVNVIPEIDVPAHSLAFTHYKPEIGSDKYGRDHLDLYHPETYKFVDALYAEYLNGGNPVFVGADVHIGTDEYDKRESEKYREFTDRYLKYIQKLGKNVRMWGGLRWLKGETPVHSENVVVNAWSYDWVDPELSLKDGYKLISTCDTWLYIVPAAGYYRDFLDEKWLYEEWTPEKVNRKETLAEGTKGLLGGMFAVWNDHCGNGISQQDVHIRTLPAVKVLAEKMWKRNTSVNFDTFKKLSDRMGEAPQVNLSGKISSKTNLVMHYALNSKKEKDLSENEYNELQRNKIAINKKDKSLIFKSKESFIKTPILEIGYDYRVDFSLLLLEKTIDGATLFEGHDSKIHIKKEGEQFQIGFSRDGYTYYFAEKFGFGKWYNFGISGDYKGTSLYVNGKQSERLEGKTHSTNNGKNKIYIQQTLIFPLQYIGSSNQNSFQGRIKNLKINKL</sequence>
<name>A0A250FZN8_9FLAO</name>
<dbReference type="AlphaFoldDB" id="A0A250FZN8"/>
<feature type="signal peptide" evidence="6">
    <location>
        <begin position="1"/>
        <end position="20"/>
    </location>
</feature>
<dbReference type="Pfam" id="PF02838">
    <property type="entry name" value="Glyco_hydro_20b"/>
    <property type="match status" value="1"/>
</dbReference>
<comment type="similarity">
    <text evidence="1">Belongs to the glycosyl hydrolase 20 family.</text>
</comment>
<dbReference type="OrthoDB" id="1006965at2"/>
<organism evidence="9 10">
    <name type="scientific">Capnocytophaga stomatis</name>
    <dbReference type="NCBI Taxonomy" id="1848904"/>
    <lineage>
        <taxon>Bacteria</taxon>
        <taxon>Pseudomonadati</taxon>
        <taxon>Bacteroidota</taxon>
        <taxon>Flavobacteriia</taxon>
        <taxon>Flavobacteriales</taxon>
        <taxon>Flavobacteriaceae</taxon>
        <taxon>Capnocytophaga</taxon>
    </lineage>
</organism>
<dbReference type="CDD" id="cd06564">
    <property type="entry name" value="GH20_DspB_LnbB-like"/>
    <property type="match status" value="1"/>
</dbReference>
<keyword evidence="5" id="KW-0175">Coiled coil</keyword>
<dbReference type="InterPro" id="IPR017853">
    <property type="entry name" value="GH"/>
</dbReference>
<evidence type="ECO:0000259" key="8">
    <source>
        <dbReference type="Pfam" id="PF02838"/>
    </source>
</evidence>
<keyword evidence="2 9" id="KW-0378">Hydrolase</keyword>
<dbReference type="EMBL" id="CP022387">
    <property type="protein sequence ID" value="ATA89548.1"/>
    <property type="molecule type" value="Genomic_DNA"/>
</dbReference>
<evidence type="ECO:0000256" key="3">
    <source>
        <dbReference type="ARBA" id="ARBA00023295"/>
    </source>
</evidence>
<dbReference type="PANTHER" id="PTHR43678">
    <property type="entry name" value="PUTATIVE (AFU_ORTHOLOGUE AFUA_2G00640)-RELATED"/>
    <property type="match status" value="1"/>
</dbReference>
<evidence type="ECO:0000256" key="4">
    <source>
        <dbReference type="PIRSR" id="PIRSR625705-1"/>
    </source>
</evidence>
<feature type="active site" description="Proton donor" evidence="4">
    <location>
        <position position="314"/>
    </location>
</feature>
<evidence type="ECO:0000259" key="7">
    <source>
        <dbReference type="Pfam" id="PF00728"/>
    </source>
</evidence>
<dbReference type="InterPro" id="IPR015883">
    <property type="entry name" value="Glyco_hydro_20_cat"/>
</dbReference>
<evidence type="ECO:0000256" key="6">
    <source>
        <dbReference type="SAM" id="SignalP"/>
    </source>
</evidence>
<accession>A0A250FZN8</accession>
<dbReference type="Gene3D" id="3.30.379.10">
    <property type="entry name" value="Chitobiase/beta-hexosaminidase domain 2-like"/>
    <property type="match status" value="1"/>
</dbReference>
<dbReference type="GO" id="GO:0005975">
    <property type="term" value="P:carbohydrate metabolic process"/>
    <property type="evidence" value="ECO:0007669"/>
    <property type="project" value="InterPro"/>
</dbReference>
<feature type="chain" id="PRO_5012512941" evidence="6">
    <location>
        <begin position="21"/>
        <end position="688"/>
    </location>
</feature>
<dbReference type="InterPro" id="IPR029018">
    <property type="entry name" value="Hex-like_dom2"/>
</dbReference>
<keyword evidence="3" id="KW-0326">Glycosidase</keyword>
<reference evidence="10" key="1">
    <citation type="submission" date="2017-06" db="EMBL/GenBank/DDBJ databases">
        <title>Capnocytophaga spp. assemblies.</title>
        <authorList>
            <person name="Gulvik C.A."/>
        </authorList>
    </citation>
    <scope>NUCLEOTIDE SEQUENCE [LARGE SCALE GENOMIC DNA]</scope>
    <source>
        <strain evidence="10">H2177</strain>
    </source>
</reference>
<evidence type="ECO:0000256" key="1">
    <source>
        <dbReference type="ARBA" id="ARBA00006285"/>
    </source>
</evidence>
<gene>
    <name evidence="9" type="ORF">CGC58_07290</name>
</gene>
<evidence type="ECO:0000256" key="2">
    <source>
        <dbReference type="ARBA" id="ARBA00022801"/>
    </source>
</evidence>
<keyword evidence="6" id="KW-0732">Signal</keyword>
<dbReference type="InterPro" id="IPR013320">
    <property type="entry name" value="ConA-like_dom_sf"/>
</dbReference>